<comment type="caution">
    <text evidence="2">The sequence shown here is derived from an EMBL/GenBank/DDBJ whole genome shotgun (WGS) entry which is preliminary data.</text>
</comment>
<reference evidence="2" key="1">
    <citation type="submission" date="2021-01" db="EMBL/GenBank/DDBJ databases">
        <authorList>
            <consortium name="Genoscope - CEA"/>
            <person name="William W."/>
        </authorList>
    </citation>
    <scope>NUCLEOTIDE SEQUENCE</scope>
</reference>
<evidence type="ECO:0000313" key="3">
    <source>
        <dbReference type="Proteomes" id="UP000692954"/>
    </source>
</evidence>
<proteinExistence type="predicted"/>
<dbReference type="OrthoDB" id="282889at2759"/>
<dbReference type="EMBL" id="CAJJDN010000007">
    <property type="protein sequence ID" value="CAD8053264.1"/>
    <property type="molecule type" value="Genomic_DNA"/>
</dbReference>
<dbReference type="EMBL" id="CAJJDN010000007">
    <property type="protein sequence ID" value="CAD8053266.1"/>
    <property type="molecule type" value="Genomic_DNA"/>
</dbReference>
<evidence type="ECO:0000313" key="1">
    <source>
        <dbReference type="EMBL" id="CAD8053264.1"/>
    </source>
</evidence>
<organism evidence="2 3">
    <name type="scientific">Paramecium sonneborni</name>
    <dbReference type="NCBI Taxonomy" id="65129"/>
    <lineage>
        <taxon>Eukaryota</taxon>
        <taxon>Sar</taxon>
        <taxon>Alveolata</taxon>
        <taxon>Ciliophora</taxon>
        <taxon>Intramacronucleata</taxon>
        <taxon>Oligohymenophorea</taxon>
        <taxon>Peniculida</taxon>
        <taxon>Parameciidae</taxon>
        <taxon>Paramecium</taxon>
    </lineage>
</organism>
<name>A0A8S1KJI5_9CILI</name>
<keyword evidence="3" id="KW-1185">Reference proteome</keyword>
<dbReference type="Proteomes" id="UP000692954">
    <property type="component" value="Unassembled WGS sequence"/>
</dbReference>
<gene>
    <name evidence="1" type="ORF">PSON_ATCC_30995.1.T0070252</name>
    <name evidence="2" type="ORF">PSON_ATCC_30995.1.T0070253</name>
</gene>
<evidence type="ECO:0000313" key="2">
    <source>
        <dbReference type="EMBL" id="CAD8053266.1"/>
    </source>
</evidence>
<dbReference type="AlphaFoldDB" id="A0A8S1KJI5"/>
<sequence>MNSTLELIKLYILEVQTLHKFHVGFMKIILFKIFARNLIKNEQQFKECSLPMCPECIKIHSEEHLEERISSDIDLFSNCLTEQYNKSLEYLKLWAIDVQESSRSLKGIIILTFKILRSKKEFYKVIDNYFKMFEQTNINE</sequence>
<protein>
    <submittedName>
        <fullName evidence="2">Uncharacterized protein</fullName>
    </submittedName>
</protein>
<accession>A0A8S1KJI5</accession>